<gene>
    <name evidence="2" type="ORF">B0A48_08600</name>
</gene>
<evidence type="ECO:0000256" key="1">
    <source>
        <dbReference type="SAM" id="MobiDB-lite"/>
    </source>
</evidence>
<feature type="region of interest" description="Disordered" evidence="1">
    <location>
        <begin position="218"/>
        <end position="249"/>
    </location>
</feature>
<organism evidence="2 3">
    <name type="scientific">Cryoendolithus antarcticus</name>
    <dbReference type="NCBI Taxonomy" id="1507870"/>
    <lineage>
        <taxon>Eukaryota</taxon>
        <taxon>Fungi</taxon>
        <taxon>Dikarya</taxon>
        <taxon>Ascomycota</taxon>
        <taxon>Pezizomycotina</taxon>
        <taxon>Dothideomycetes</taxon>
        <taxon>Dothideomycetidae</taxon>
        <taxon>Cladosporiales</taxon>
        <taxon>Cladosporiaceae</taxon>
        <taxon>Cryoendolithus</taxon>
    </lineage>
</organism>
<dbReference type="Proteomes" id="UP000192596">
    <property type="component" value="Unassembled WGS sequence"/>
</dbReference>
<dbReference type="EMBL" id="NAJO01000016">
    <property type="protein sequence ID" value="OQO06812.1"/>
    <property type="molecule type" value="Genomic_DNA"/>
</dbReference>
<evidence type="ECO:0000313" key="2">
    <source>
        <dbReference type="EMBL" id="OQO06812.1"/>
    </source>
</evidence>
<reference evidence="3" key="1">
    <citation type="submission" date="2017-03" db="EMBL/GenBank/DDBJ databases">
        <title>Genomes of endolithic fungi from Antarctica.</title>
        <authorList>
            <person name="Coleine C."/>
            <person name="Masonjones S."/>
            <person name="Stajich J.E."/>
        </authorList>
    </citation>
    <scope>NUCLEOTIDE SEQUENCE [LARGE SCALE GENOMIC DNA]</scope>
    <source>
        <strain evidence="3">CCFEE 5527</strain>
    </source>
</reference>
<keyword evidence="3" id="KW-1185">Reference proteome</keyword>
<evidence type="ECO:0000313" key="3">
    <source>
        <dbReference type="Proteomes" id="UP000192596"/>
    </source>
</evidence>
<name>A0A1V8T6K9_9PEZI</name>
<protein>
    <submittedName>
        <fullName evidence="2">Uncharacterized protein</fullName>
    </submittedName>
</protein>
<dbReference type="InParanoid" id="A0A1V8T6K9"/>
<accession>A0A1V8T6K9</accession>
<sequence>MSRSRLALRQMLKGNSIRLSRGSSPPGSEDEVNFAIGQHVTFALTKHDDLLKLGDNERSPEHTIATFRSNGKSVVLSPLVPVCMRSPSQATTSTLTEQEPLDIPASTSTQANFIYLRVGDTVDFPSHKCKIMLVFQDAQASSAIEPTDVQVKSSNVDLDDGKDQIHDDVTEDEDDLDMWLLGRTPTPFPIPSPLAPPSPAVILAVLFGVVLVTISAEDTGGGSRDRGQHAGRGTIIGYGSEMSKRGDRR</sequence>
<comment type="caution">
    <text evidence="2">The sequence shown here is derived from an EMBL/GenBank/DDBJ whole genome shotgun (WGS) entry which is preliminary data.</text>
</comment>
<proteinExistence type="predicted"/>
<dbReference type="AlphaFoldDB" id="A0A1V8T6K9"/>